<keyword evidence="2" id="KW-1133">Transmembrane helix</keyword>
<evidence type="ECO:0000256" key="2">
    <source>
        <dbReference type="SAM" id="Phobius"/>
    </source>
</evidence>
<dbReference type="Proteomes" id="UP001183604">
    <property type="component" value="Unassembled WGS sequence"/>
</dbReference>
<accession>A0A9X3SUJ6</accession>
<feature type="transmembrane region" description="Helical" evidence="2">
    <location>
        <begin position="77"/>
        <end position="95"/>
    </location>
</feature>
<keyword evidence="6" id="KW-1185">Reference proteome</keyword>
<sequence>MTAATPEAVPSETVPSETVPRTGNPFHAALRRWPTVAGVVMAAFVAWGVTSGADIAPVLAASGFVYIGSAAFRRRGAAWPVFFLSFVVIGAAGFTASEAALGVWALIGIAVLFAAYGLVRGAARPAEGLPLQGLAMAGFGAVAVAVLLLGGDLGLYLVAAGLLGHAAWDVWHHRTERVVSRSLAEFCFVLDTLVAAAMIVVALQS</sequence>
<dbReference type="AlphaFoldDB" id="A0A9X3SUJ6"/>
<organism evidence="3 5">
    <name type="scientific">Glycomyces lechevalierae</name>
    <dbReference type="NCBI Taxonomy" id="256034"/>
    <lineage>
        <taxon>Bacteria</taxon>
        <taxon>Bacillati</taxon>
        <taxon>Actinomycetota</taxon>
        <taxon>Actinomycetes</taxon>
        <taxon>Glycomycetales</taxon>
        <taxon>Glycomycetaceae</taxon>
        <taxon>Glycomyces</taxon>
    </lineage>
</organism>
<feature type="region of interest" description="Disordered" evidence="1">
    <location>
        <begin position="1"/>
        <end position="20"/>
    </location>
</feature>
<gene>
    <name evidence="4" type="ORF">J2S69_005026</name>
    <name evidence="3" type="ORF">O2L01_01800</name>
</gene>
<dbReference type="RefSeq" id="WP_270119860.1">
    <property type="nucleotide sequence ID" value="NZ_BAAAOM010000001.1"/>
</dbReference>
<dbReference type="EMBL" id="JAPZVQ010000001">
    <property type="protein sequence ID" value="MDA1383702.1"/>
    <property type="molecule type" value="Genomic_DNA"/>
</dbReference>
<feature type="transmembrane region" description="Helical" evidence="2">
    <location>
        <begin position="131"/>
        <end position="149"/>
    </location>
</feature>
<dbReference type="Proteomes" id="UP001145799">
    <property type="component" value="Unassembled WGS sequence"/>
</dbReference>
<evidence type="ECO:0000256" key="1">
    <source>
        <dbReference type="SAM" id="MobiDB-lite"/>
    </source>
</evidence>
<reference evidence="3" key="1">
    <citation type="submission" date="2022-12" db="EMBL/GenBank/DDBJ databases">
        <title>Gycomyces niveus sp.nov., a novel actinomycete isolated from soil in Shouguang.</title>
        <authorList>
            <person name="Yang X."/>
        </authorList>
    </citation>
    <scope>NUCLEOTIDE SEQUENCE</scope>
    <source>
        <strain evidence="3">DSM 44724</strain>
    </source>
</reference>
<dbReference type="EMBL" id="JAVDYD010000001">
    <property type="protein sequence ID" value="MDR7341307.1"/>
    <property type="molecule type" value="Genomic_DNA"/>
</dbReference>
<name>A0A9X3SUJ6_9ACTN</name>
<evidence type="ECO:0000313" key="3">
    <source>
        <dbReference type="EMBL" id="MDA1383702.1"/>
    </source>
</evidence>
<feature type="transmembrane region" description="Helical" evidence="2">
    <location>
        <begin position="183"/>
        <end position="203"/>
    </location>
</feature>
<reference evidence="4 6" key="2">
    <citation type="submission" date="2023-07" db="EMBL/GenBank/DDBJ databases">
        <title>Sequencing the genomes of 1000 actinobacteria strains.</title>
        <authorList>
            <person name="Klenk H.-P."/>
        </authorList>
    </citation>
    <scope>NUCLEOTIDE SEQUENCE [LARGE SCALE GENOMIC DNA]</scope>
    <source>
        <strain evidence="4 6">DSM 44724</strain>
    </source>
</reference>
<evidence type="ECO:0000313" key="4">
    <source>
        <dbReference type="EMBL" id="MDR7341307.1"/>
    </source>
</evidence>
<keyword evidence="2" id="KW-0812">Transmembrane</keyword>
<comment type="caution">
    <text evidence="3">The sequence shown here is derived from an EMBL/GenBank/DDBJ whole genome shotgun (WGS) entry which is preliminary data.</text>
</comment>
<feature type="transmembrane region" description="Helical" evidence="2">
    <location>
        <begin position="101"/>
        <end position="119"/>
    </location>
</feature>
<evidence type="ECO:0000313" key="6">
    <source>
        <dbReference type="Proteomes" id="UP001183604"/>
    </source>
</evidence>
<proteinExistence type="predicted"/>
<keyword evidence="2" id="KW-0472">Membrane</keyword>
<protein>
    <submittedName>
        <fullName evidence="3">Uncharacterized protein</fullName>
    </submittedName>
</protein>
<evidence type="ECO:0000313" key="5">
    <source>
        <dbReference type="Proteomes" id="UP001145799"/>
    </source>
</evidence>